<dbReference type="Pfam" id="PF03441">
    <property type="entry name" value="FAD_binding_7"/>
    <property type="match status" value="1"/>
</dbReference>
<name>E6Q295_9ZZZZ</name>
<keyword evidence="2" id="KW-0285">Flavoprotein</keyword>
<dbReference type="GO" id="GO:0032922">
    <property type="term" value="P:circadian regulation of gene expression"/>
    <property type="evidence" value="ECO:0007669"/>
    <property type="project" value="TreeGrafter"/>
</dbReference>
<protein>
    <submittedName>
        <fullName evidence="5">Deoxyribodipyrimidine photolyase-like protein (Modular protein)</fullName>
    </submittedName>
</protein>
<dbReference type="InterPro" id="IPR036134">
    <property type="entry name" value="Crypto/Photolyase_FAD-like_sf"/>
</dbReference>
<keyword evidence="3" id="KW-0274">FAD</keyword>
<keyword evidence="5" id="KW-0456">Lyase</keyword>
<evidence type="ECO:0000256" key="3">
    <source>
        <dbReference type="ARBA" id="ARBA00022827"/>
    </source>
</evidence>
<organism evidence="5">
    <name type="scientific">mine drainage metagenome</name>
    <dbReference type="NCBI Taxonomy" id="410659"/>
    <lineage>
        <taxon>unclassified sequences</taxon>
        <taxon>metagenomes</taxon>
        <taxon>ecological metagenomes</taxon>
    </lineage>
</organism>
<dbReference type="EMBL" id="CABO01000017">
    <property type="protein sequence ID" value="CBI01305.1"/>
    <property type="molecule type" value="Genomic_DNA"/>
</dbReference>
<dbReference type="PANTHER" id="PTHR11455">
    <property type="entry name" value="CRYPTOCHROME"/>
    <property type="match status" value="1"/>
</dbReference>
<dbReference type="GO" id="GO:0071949">
    <property type="term" value="F:FAD binding"/>
    <property type="evidence" value="ECO:0007669"/>
    <property type="project" value="TreeGrafter"/>
</dbReference>
<dbReference type="GO" id="GO:0043153">
    <property type="term" value="P:entrainment of circadian clock by photoperiod"/>
    <property type="evidence" value="ECO:0007669"/>
    <property type="project" value="TreeGrafter"/>
</dbReference>
<feature type="domain" description="Cryptochrome/DNA photolyase FAD-binding" evidence="4">
    <location>
        <begin position="64"/>
        <end position="190"/>
    </location>
</feature>
<comment type="cofactor">
    <cofactor evidence="1">
        <name>FAD</name>
        <dbReference type="ChEBI" id="CHEBI:57692"/>
    </cofactor>
</comment>
<dbReference type="InterPro" id="IPR005101">
    <property type="entry name" value="Cryptochr/Photolyase_FAD-bd"/>
</dbReference>
<gene>
    <name evidence="5" type="ORF">CARN4_1739</name>
</gene>
<evidence type="ECO:0000256" key="2">
    <source>
        <dbReference type="ARBA" id="ARBA00022630"/>
    </source>
</evidence>
<accession>E6Q295</accession>
<dbReference type="InterPro" id="IPR002081">
    <property type="entry name" value="Cryptochrome/DNA_photolyase_1"/>
</dbReference>
<dbReference type="GO" id="GO:0005737">
    <property type="term" value="C:cytoplasm"/>
    <property type="evidence" value="ECO:0007669"/>
    <property type="project" value="TreeGrafter"/>
</dbReference>
<dbReference type="GO" id="GO:0003677">
    <property type="term" value="F:DNA binding"/>
    <property type="evidence" value="ECO:0007669"/>
    <property type="project" value="TreeGrafter"/>
</dbReference>
<dbReference type="Gene3D" id="1.25.40.80">
    <property type="match status" value="1"/>
</dbReference>
<evidence type="ECO:0000313" key="5">
    <source>
        <dbReference type="EMBL" id="CBI01305.1"/>
    </source>
</evidence>
<sequence>MNLREEALRRLESLDLGGYAQRRPYLDGNVTQLSAYLRFGILSLAEARDRAWSADCDLASRARFLNALAWHDYYRRVLALLGEDIRSAIEASKSGWGADAYERTLPNDIVAGESGLSCIDAFTKELRETGYLHNHARLWYAAYLVHWRKIAWESGARFFLDYLIDGDPASNDLSWQWVASTFSDAPYIFNRANLERYSAGRFCSSCPKRITGCPFEGEYDAISRALFPHKRSDLGAQAELRAPADRRVMPGKKPERAIVVHHFDTMRPTHPAARFAPDAPALFVNDAPLYDEASVNQVGRTIVYAALGSMQSEYRVGDFVEESLRFAREFGAEAAIVTESSDPALRRRFRMLGEHIEVLLVPDDPFVTLDEEVDLRRFSRYWSLARRSLRTAASAANIVPLFSN</sequence>
<dbReference type="SUPFAM" id="SSF48173">
    <property type="entry name" value="Cryptochrome/photolyase FAD-binding domain"/>
    <property type="match status" value="1"/>
</dbReference>
<dbReference type="Gene3D" id="1.10.579.10">
    <property type="entry name" value="DNA Cyclobutane Dipyrimidine Photolyase, subunit A, domain 3"/>
    <property type="match status" value="1"/>
</dbReference>
<evidence type="ECO:0000259" key="4">
    <source>
        <dbReference type="Pfam" id="PF03441"/>
    </source>
</evidence>
<comment type="caution">
    <text evidence="5">The sequence shown here is derived from an EMBL/GenBank/DDBJ whole genome shotgun (WGS) entry which is preliminary data.</text>
</comment>
<dbReference type="GO" id="GO:0005634">
    <property type="term" value="C:nucleus"/>
    <property type="evidence" value="ECO:0007669"/>
    <property type="project" value="TreeGrafter"/>
</dbReference>
<proteinExistence type="predicted"/>
<dbReference type="GO" id="GO:0003904">
    <property type="term" value="F:deoxyribodipyrimidine photo-lyase activity"/>
    <property type="evidence" value="ECO:0007669"/>
    <property type="project" value="TreeGrafter"/>
</dbReference>
<evidence type="ECO:0000256" key="1">
    <source>
        <dbReference type="ARBA" id="ARBA00001974"/>
    </source>
</evidence>
<dbReference type="AlphaFoldDB" id="E6Q295"/>
<dbReference type="PANTHER" id="PTHR11455:SF18">
    <property type="entry name" value="SI:CH1073-390K14.1"/>
    <property type="match status" value="1"/>
</dbReference>
<reference evidence="5" key="1">
    <citation type="submission" date="2009-10" db="EMBL/GenBank/DDBJ databases">
        <title>Diversity of trophic interactions inside an arsenic-rich microbial ecosystem.</title>
        <authorList>
            <person name="Bertin P.N."/>
            <person name="Heinrich-Salmeron A."/>
            <person name="Pelletier E."/>
            <person name="Goulhen-Chollet F."/>
            <person name="Arsene-Ploetze F."/>
            <person name="Gallien S."/>
            <person name="Calteau A."/>
            <person name="Vallenet D."/>
            <person name="Casiot C."/>
            <person name="Chane-Woon-Ming B."/>
            <person name="Giloteaux L."/>
            <person name="Barakat M."/>
            <person name="Bonnefoy V."/>
            <person name="Bruneel O."/>
            <person name="Chandler M."/>
            <person name="Cleiss J."/>
            <person name="Duran R."/>
            <person name="Elbaz-Poulichet F."/>
            <person name="Fonknechten N."/>
            <person name="Lauga B."/>
            <person name="Mornico D."/>
            <person name="Ortet P."/>
            <person name="Schaeffer C."/>
            <person name="Siguier P."/>
            <person name="Alexander Thil Smith A."/>
            <person name="Van Dorsselaer A."/>
            <person name="Weissenbach J."/>
            <person name="Medigue C."/>
            <person name="Le Paslier D."/>
        </authorList>
    </citation>
    <scope>NUCLEOTIDE SEQUENCE</scope>
</reference>